<dbReference type="PROSITE" id="PS50005">
    <property type="entry name" value="TPR"/>
    <property type="match status" value="1"/>
</dbReference>
<gene>
    <name evidence="5" type="ORF">C1SCF055_LOCUS83</name>
</gene>
<evidence type="ECO:0000259" key="4">
    <source>
        <dbReference type="Pfam" id="PF20382"/>
    </source>
</evidence>
<dbReference type="EMBL" id="CAMXCT030000001">
    <property type="protein sequence ID" value="CAL4758805.1"/>
    <property type="molecule type" value="Genomic_DNA"/>
</dbReference>
<evidence type="ECO:0000256" key="2">
    <source>
        <dbReference type="SAM" id="MobiDB-lite"/>
    </source>
</evidence>
<organism evidence="5">
    <name type="scientific">Cladocopium goreaui</name>
    <dbReference type="NCBI Taxonomy" id="2562237"/>
    <lineage>
        <taxon>Eukaryota</taxon>
        <taxon>Sar</taxon>
        <taxon>Alveolata</taxon>
        <taxon>Dinophyceae</taxon>
        <taxon>Suessiales</taxon>
        <taxon>Symbiodiniaceae</taxon>
        <taxon>Cladocopium</taxon>
    </lineage>
</organism>
<feature type="domain" description="DUF6677" evidence="4">
    <location>
        <begin position="25"/>
        <end position="168"/>
    </location>
</feature>
<dbReference type="SUPFAM" id="SSF52833">
    <property type="entry name" value="Thioredoxin-like"/>
    <property type="match status" value="1"/>
</dbReference>
<keyword evidence="1" id="KW-0802">TPR repeat</keyword>
<feature type="region of interest" description="Disordered" evidence="2">
    <location>
        <begin position="1183"/>
        <end position="1203"/>
    </location>
</feature>
<sequence>MTTDVQRETPHPSAAENIELRDPALAAFLAWLWPGLGHIYQRRYAKGALFMSCILITFFYGMIISDGRAVYASWRDDHKRYPFLCQVAVGVPALPALIEARRKAQDHEPLFGGWYLPPGNQTELDELHRKYHRYLELGTVYTMIAGLLNVLVIWDAWGGPAYIEEEKEKSARNDMLYALPLIVAVSLVYSGTRFEDTKLILTHALRTAIWIVVFMAIIYGILSLIAWGTAEKVDQAANQVIDAAVTVALFDDGIEPNQLLQYAKILARANQGIEHLFERTIALRTSFAAMPEGDERRAAAREYLAIAASMTNLSGRFRYLLFDADTLDYIEWELVQYPVIYRQLLDLFEATGCTVGSSIAAKSLVYPLEVAADTDEVAVTADTKSHILRVVATTAPQTGLQRLTEFLNSNTTTPALVIETANTIRRLGLPQEPSASQDPTFPRPYITPSELRDRLGALPTAALSASEYRQRASLLTWLDERIEKGLVEDTYRMGRFEVQPGDWLLMRNPSPYNLFTDLSPGLFTHVGVVAMEEGPDGVRRMVVVDLPERGTHMPSTNVDIFVLRTLDYMFLRSQNQASAETMGETAASVIGNPVQFDLNFRSDHIAELRGKPLEDQQITGYCAGLLLLCAQETDEPREAFFPIPEYPADGRLLDNLGTLGLSIGDNFVSPTGALFSPTMEVAGRSEPMYDPRREVEQAIYDHFASSLDERTLTPSSDLYQSLRLRVAQMSSTNSLLSKALAKAAGVGAETDLVAAARAAAVVETLDEIAYGCSGEFLEARDAIQFNEEEGGTTQGVTNDERTNALRKRHEDLVRRWNAEELTPRQLRIELVDYYIGNEALKSALKAELSKRGLKPLVRANSAGCLEQCELGPTLVIYPQEIWYGGVQLEDVPRIVEQTIEQGKVLEDLLIDEAWLNTKGRGPNPESVQCNGTWAPGNKPTRRIAPILGKKVSSMSRHRWIVALLALILVSTQVATSEAQQRNRRAQNNNRDDDDEDETPEVQLPSDPRLLDLHRDFVRKADRLAMEYEKAGEYEKARDVYVEVLRLVPNYPPAMEKLQRIHEQESTAERVVLDVFADRPWQDSGVIVIEGKPVRIEARGEWTFRMIHKLPAEGMEIPEKLRDFNLGALVGVIEPLESRTKRDRDKDEDEDDEEDEALQPFLIGSKYEFDAPVSGRLLLRMYDSDPSDNAGKISVEIKGTFKKR</sequence>
<protein>
    <submittedName>
        <fullName evidence="6">Ferredoxin, 2Fe-2S (2FeCpFd)</fullName>
    </submittedName>
</protein>
<dbReference type="InterPro" id="IPR019734">
    <property type="entry name" value="TPR_rpt"/>
</dbReference>
<feature type="transmembrane region" description="Helical" evidence="3">
    <location>
        <begin position="81"/>
        <end position="98"/>
    </location>
</feature>
<dbReference type="EMBL" id="CAMXCT010000001">
    <property type="protein sequence ID" value="CAI3971493.1"/>
    <property type="molecule type" value="Genomic_DNA"/>
</dbReference>
<reference evidence="5" key="1">
    <citation type="submission" date="2022-10" db="EMBL/GenBank/DDBJ databases">
        <authorList>
            <person name="Chen Y."/>
            <person name="Dougan E. K."/>
            <person name="Chan C."/>
            <person name="Rhodes N."/>
            <person name="Thang M."/>
        </authorList>
    </citation>
    <scope>NUCLEOTIDE SEQUENCE</scope>
</reference>
<feature type="transmembrane region" description="Helical" evidence="3">
    <location>
        <begin position="134"/>
        <end position="154"/>
    </location>
</feature>
<evidence type="ECO:0000313" key="5">
    <source>
        <dbReference type="EMBL" id="CAI3971493.1"/>
    </source>
</evidence>
<keyword evidence="3" id="KW-0472">Membrane</keyword>
<feature type="compositionally biased region" description="Acidic residues" evidence="2">
    <location>
        <begin position="1145"/>
        <end position="1156"/>
    </location>
</feature>
<dbReference type="Pfam" id="PF20382">
    <property type="entry name" value="DUF6677"/>
    <property type="match status" value="1"/>
</dbReference>
<evidence type="ECO:0000313" key="7">
    <source>
        <dbReference type="Proteomes" id="UP001152797"/>
    </source>
</evidence>
<dbReference type="InterPro" id="IPR011990">
    <property type="entry name" value="TPR-like_helical_dom_sf"/>
</dbReference>
<dbReference type="InterPro" id="IPR046499">
    <property type="entry name" value="DUF6677"/>
</dbReference>
<proteinExistence type="predicted"/>
<dbReference type="CDD" id="cd02980">
    <property type="entry name" value="TRX_Fd_family"/>
    <property type="match status" value="1"/>
</dbReference>
<evidence type="ECO:0000256" key="3">
    <source>
        <dbReference type="SAM" id="Phobius"/>
    </source>
</evidence>
<accession>A0A9P1FD36</accession>
<dbReference type="InterPro" id="IPR036249">
    <property type="entry name" value="Thioredoxin-like_sf"/>
</dbReference>
<evidence type="ECO:0000256" key="1">
    <source>
        <dbReference type="PROSITE-ProRule" id="PRU00339"/>
    </source>
</evidence>
<dbReference type="Proteomes" id="UP001152797">
    <property type="component" value="Unassembled WGS sequence"/>
</dbReference>
<keyword evidence="3" id="KW-1133">Transmembrane helix</keyword>
<dbReference type="OrthoDB" id="10253744at2759"/>
<dbReference type="Gene3D" id="2.60.120.430">
    <property type="entry name" value="Galactose-binding lectin"/>
    <property type="match status" value="1"/>
</dbReference>
<feature type="region of interest" description="Disordered" evidence="2">
    <location>
        <begin position="977"/>
        <end position="1005"/>
    </location>
</feature>
<name>A0A9P1FD36_9DINO</name>
<evidence type="ECO:0000313" key="6">
    <source>
        <dbReference type="EMBL" id="CAL4758805.1"/>
    </source>
</evidence>
<comment type="caution">
    <text evidence="5">The sequence shown here is derived from an EMBL/GenBank/DDBJ whole genome shotgun (WGS) entry which is preliminary data.</text>
</comment>
<reference evidence="6 7" key="2">
    <citation type="submission" date="2024-05" db="EMBL/GenBank/DDBJ databases">
        <authorList>
            <person name="Chen Y."/>
            <person name="Shah S."/>
            <person name="Dougan E. K."/>
            <person name="Thang M."/>
            <person name="Chan C."/>
        </authorList>
    </citation>
    <scope>NUCLEOTIDE SEQUENCE [LARGE SCALE GENOMIC DNA]</scope>
</reference>
<dbReference type="Gene3D" id="3.40.30.10">
    <property type="entry name" value="Glutaredoxin"/>
    <property type="match status" value="1"/>
</dbReference>
<dbReference type="EMBL" id="CAMXCT020000001">
    <property type="protein sequence ID" value="CAL1124868.1"/>
    <property type="molecule type" value="Genomic_DNA"/>
</dbReference>
<feature type="repeat" description="TPR" evidence="1">
    <location>
        <begin position="1017"/>
        <end position="1050"/>
    </location>
</feature>
<feature type="transmembrane region" description="Helical" evidence="3">
    <location>
        <begin position="47"/>
        <end position="65"/>
    </location>
</feature>
<dbReference type="SUPFAM" id="SSF48452">
    <property type="entry name" value="TPR-like"/>
    <property type="match status" value="1"/>
</dbReference>
<keyword evidence="3" id="KW-0812">Transmembrane</keyword>
<keyword evidence="7" id="KW-1185">Reference proteome</keyword>
<feature type="transmembrane region" description="Helical" evidence="3">
    <location>
        <begin position="204"/>
        <end position="227"/>
    </location>
</feature>
<feature type="region of interest" description="Disordered" evidence="2">
    <location>
        <begin position="1138"/>
        <end position="1162"/>
    </location>
</feature>
<dbReference type="AlphaFoldDB" id="A0A9P1FD36"/>
<feature type="transmembrane region" description="Helical" evidence="3">
    <location>
        <begin position="174"/>
        <end position="192"/>
    </location>
</feature>